<dbReference type="Proteomes" id="UP001341281">
    <property type="component" value="Chromosome 01"/>
</dbReference>
<dbReference type="PANTHER" id="PTHR27005:SF545">
    <property type="entry name" value="WALL-ASSOCIATED RECEPTOR PROTEIN KINASE FAMILY PROTEIN-RELATED"/>
    <property type="match status" value="1"/>
</dbReference>
<gene>
    <name evidence="20" type="ORF">U9M48_005222</name>
</gene>
<dbReference type="SMART" id="SM00181">
    <property type="entry name" value="EGF"/>
    <property type="match status" value="3"/>
</dbReference>
<accession>A0AAQ3PRR3</accession>
<dbReference type="PROSITE" id="PS51318">
    <property type="entry name" value="TAT"/>
    <property type="match status" value="1"/>
</dbReference>
<dbReference type="Pfam" id="PF13947">
    <property type="entry name" value="GUB_WAK_bind"/>
    <property type="match status" value="1"/>
</dbReference>
<evidence type="ECO:0000256" key="17">
    <source>
        <dbReference type="SAM" id="SignalP"/>
    </source>
</evidence>
<evidence type="ECO:0000256" key="12">
    <source>
        <dbReference type="ARBA" id="ARBA00023136"/>
    </source>
</evidence>
<keyword evidence="7" id="KW-0677">Repeat</keyword>
<keyword evidence="12" id="KW-0472">Membrane</keyword>
<evidence type="ECO:0000256" key="11">
    <source>
        <dbReference type="ARBA" id="ARBA00022989"/>
    </source>
</evidence>
<dbReference type="PANTHER" id="PTHR27005">
    <property type="entry name" value="WALL-ASSOCIATED RECEPTOR KINASE-LIKE 21"/>
    <property type="match status" value="1"/>
</dbReference>
<dbReference type="InterPro" id="IPR001245">
    <property type="entry name" value="Ser-Thr/Tyr_kinase_cat_dom"/>
</dbReference>
<dbReference type="PROSITE" id="PS50026">
    <property type="entry name" value="EGF_3"/>
    <property type="match status" value="1"/>
</dbReference>
<dbReference type="InterPro" id="IPR011009">
    <property type="entry name" value="Kinase-like_dom_sf"/>
</dbReference>
<dbReference type="CDD" id="cd00054">
    <property type="entry name" value="EGF_CA"/>
    <property type="match status" value="2"/>
</dbReference>
<evidence type="ECO:0000256" key="6">
    <source>
        <dbReference type="ARBA" id="ARBA00022729"/>
    </source>
</evidence>
<sequence length="789" mass="85900">MSRRRAALFAAAAVVAALVLPLAAAATAASEDDDIALPGCTSRCGNISIPHPFGVEPGCYLPGLNVTCRNSMLFLGDGSVQVLEISTSDSTVRINSGFAYIPGSRAENNNIFGPKPIASETWSGALGKEGVYTLKALKNRMVALGCNIQVNLEVDGYKDNFTTSGCVAFCDQQANRPYPRGLECSSDTCCQAEISGVWSSYVFEVLPLHGLAGPELQTFIGIVDSQLDFQEIGPAVLESATLPALPAVLDWWITHGTCHGNGSSAACRSRHSFCFNGTDPYDVTPHSCFCVEGYQDNPYVPNGCKDVNECDHPDMYPCYGVCTNTDGGYKCHCFPGFEGDASVPTGCKDIDECAHPHLHSCYGVCLNKNGTFDCRCKKGTYGDPFKNGGCCSLTVKKMGLAIGGGIGFLLLALGAPFITRQIKRHNVKRKKERFFKQNHGLLLQQLVSQSSDIGARMIITFGELEKATNNFHPSHEVGGGGHGVVYKGLLDLQVVAIKKSKIIVQREIDDFINEVAILSQINHRNIVKLLGCCLEAEVPLLVYEFISNGTLSHHLHVEGTISLSWDDRVRIALEISKALAYLHSSASAPILHRDIKSSNILLDDNLIAKVSDFGASKYIPIDRTGVTTAVQGTIGYLDPMYYYTSRLTDKSDVFSFGVLLIELLTRKKPFIYRSDDGDGLVSKFSSLLDQDALIDIIDPQILEEEGKQVDEVAKLAAKCTKLNGEDRPTMREVEMTLENLRGAKKHVHNTISRNKYEKDGTATHYMPLGGLAIETSRQYSMEEEILLSA</sequence>
<dbReference type="InterPro" id="IPR025287">
    <property type="entry name" value="WAK_GUB"/>
</dbReference>
<comment type="caution">
    <text evidence="15">Lacks conserved residue(s) required for the propagation of feature annotation.</text>
</comment>
<dbReference type="PROSITE" id="PS50011">
    <property type="entry name" value="PROTEIN_KINASE_DOM"/>
    <property type="match status" value="1"/>
</dbReference>
<dbReference type="AlphaFoldDB" id="A0AAQ3PRR3"/>
<dbReference type="FunFam" id="3.30.200.20:FF:000043">
    <property type="entry name" value="Wall-associated receptor kinase 2"/>
    <property type="match status" value="1"/>
</dbReference>
<dbReference type="SUPFAM" id="SSF56112">
    <property type="entry name" value="Protein kinase-like (PK-like)"/>
    <property type="match status" value="1"/>
</dbReference>
<dbReference type="GO" id="GO:0005886">
    <property type="term" value="C:plasma membrane"/>
    <property type="evidence" value="ECO:0007669"/>
    <property type="project" value="TreeGrafter"/>
</dbReference>
<keyword evidence="4" id="KW-0808">Transferase</keyword>
<evidence type="ECO:0000256" key="13">
    <source>
        <dbReference type="ARBA" id="ARBA00023157"/>
    </source>
</evidence>
<evidence type="ECO:0000256" key="1">
    <source>
        <dbReference type="ARBA" id="ARBA00004479"/>
    </source>
</evidence>
<evidence type="ECO:0000259" key="18">
    <source>
        <dbReference type="PROSITE" id="PS50011"/>
    </source>
</evidence>
<dbReference type="InterPro" id="IPR000152">
    <property type="entry name" value="EGF-type_Asp/Asn_hydroxyl_site"/>
</dbReference>
<feature type="domain" description="Protein kinase" evidence="18">
    <location>
        <begin position="471"/>
        <end position="751"/>
    </location>
</feature>
<keyword evidence="10 16" id="KW-0067">ATP-binding</keyword>
<dbReference type="InterPro" id="IPR000719">
    <property type="entry name" value="Prot_kinase_dom"/>
</dbReference>
<dbReference type="InterPro" id="IPR001881">
    <property type="entry name" value="EGF-like_Ca-bd_dom"/>
</dbReference>
<keyword evidence="13" id="KW-1015">Disulfide bond</keyword>
<dbReference type="PROSITE" id="PS00010">
    <property type="entry name" value="ASX_HYDROXYL"/>
    <property type="match status" value="1"/>
</dbReference>
<dbReference type="Pfam" id="PF07645">
    <property type="entry name" value="EGF_CA"/>
    <property type="match status" value="2"/>
</dbReference>
<dbReference type="GO" id="GO:0007166">
    <property type="term" value="P:cell surface receptor signaling pathway"/>
    <property type="evidence" value="ECO:0007669"/>
    <property type="project" value="InterPro"/>
</dbReference>
<evidence type="ECO:0000256" key="10">
    <source>
        <dbReference type="ARBA" id="ARBA00022840"/>
    </source>
</evidence>
<comment type="subcellular location">
    <subcellularLocation>
        <location evidence="1">Membrane</location>
        <topology evidence="1">Single-pass type I membrane protein</topology>
    </subcellularLocation>
</comment>
<dbReference type="GO" id="GO:0005509">
    <property type="term" value="F:calcium ion binding"/>
    <property type="evidence" value="ECO:0007669"/>
    <property type="project" value="InterPro"/>
</dbReference>
<feature type="signal peptide" evidence="17">
    <location>
        <begin position="1"/>
        <end position="25"/>
    </location>
</feature>
<evidence type="ECO:0000256" key="16">
    <source>
        <dbReference type="PROSITE-ProRule" id="PRU10141"/>
    </source>
</evidence>
<dbReference type="InterPro" id="IPR009030">
    <property type="entry name" value="Growth_fac_rcpt_cys_sf"/>
</dbReference>
<evidence type="ECO:0000256" key="14">
    <source>
        <dbReference type="ARBA" id="ARBA00023180"/>
    </source>
</evidence>
<evidence type="ECO:0000259" key="19">
    <source>
        <dbReference type="PROSITE" id="PS50026"/>
    </source>
</evidence>
<keyword evidence="5" id="KW-0812">Transmembrane</keyword>
<feature type="domain" description="EGF-like" evidence="19">
    <location>
        <begin position="306"/>
        <end position="343"/>
    </location>
</feature>
<keyword evidence="9" id="KW-0418">Kinase</keyword>
<dbReference type="SUPFAM" id="SSF57184">
    <property type="entry name" value="Growth factor receptor domain"/>
    <property type="match status" value="1"/>
</dbReference>
<dbReference type="InterPro" id="IPR045274">
    <property type="entry name" value="WAK-like"/>
</dbReference>
<evidence type="ECO:0000256" key="15">
    <source>
        <dbReference type="PROSITE-ProRule" id="PRU00076"/>
    </source>
</evidence>
<feature type="chain" id="PRO_5042933895" description="Protein kinase domain-containing protein" evidence="17">
    <location>
        <begin position="26"/>
        <end position="789"/>
    </location>
</feature>
<dbReference type="GO" id="GO:0005524">
    <property type="term" value="F:ATP binding"/>
    <property type="evidence" value="ECO:0007669"/>
    <property type="project" value="UniProtKB-UniRule"/>
</dbReference>
<dbReference type="InterPro" id="IPR017441">
    <property type="entry name" value="Protein_kinase_ATP_BS"/>
</dbReference>
<dbReference type="InterPro" id="IPR018097">
    <property type="entry name" value="EGF_Ca-bd_CS"/>
</dbReference>
<dbReference type="InterPro" id="IPR049883">
    <property type="entry name" value="NOTCH1_EGF-like"/>
</dbReference>
<feature type="non-terminal residue" evidence="20">
    <location>
        <position position="1"/>
    </location>
</feature>
<evidence type="ECO:0000313" key="20">
    <source>
        <dbReference type="EMBL" id="WVZ54429.1"/>
    </source>
</evidence>
<dbReference type="GO" id="GO:0004674">
    <property type="term" value="F:protein serine/threonine kinase activity"/>
    <property type="evidence" value="ECO:0007669"/>
    <property type="project" value="UniProtKB-KW"/>
</dbReference>
<evidence type="ECO:0000256" key="4">
    <source>
        <dbReference type="ARBA" id="ARBA00022679"/>
    </source>
</evidence>
<organism evidence="20 21">
    <name type="scientific">Paspalum notatum var. saurae</name>
    <dbReference type="NCBI Taxonomy" id="547442"/>
    <lineage>
        <taxon>Eukaryota</taxon>
        <taxon>Viridiplantae</taxon>
        <taxon>Streptophyta</taxon>
        <taxon>Embryophyta</taxon>
        <taxon>Tracheophyta</taxon>
        <taxon>Spermatophyta</taxon>
        <taxon>Magnoliopsida</taxon>
        <taxon>Liliopsida</taxon>
        <taxon>Poales</taxon>
        <taxon>Poaceae</taxon>
        <taxon>PACMAD clade</taxon>
        <taxon>Panicoideae</taxon>
        <taxon>Andropogonodae</taxon>
        <taxon>Paspaleae</taxon>
        <taxon>Paspalinae</taxon>
        <taxon>Paspalum</taxon>
    </lineage>
</organism>
<feature type="binding site" evidence="16">
    <location>
        <position position="499"/>
    </location>
    <ligand>
        <name>ATP</name>
        <dbReference type="ChEBI" id="CHEBI:30616"/>
    </ligand>
</feature>
<protein>
    <recommendedName>
        <fullName evidence="22">Protein kinase domain-containing protein</fullName>
    </recommendedName>
</protein>
<dbReference type="PROSITE" id="PS00108">
    <property type="entry name" value="PROTEIN_KINASE_ST"/>
    <property type="match status" value="1"/>
</dbReference>
<dbReference type="Gene3D" id="3.30.200.20">
    <property type="entry name" value="Phosphorylase Kinase, domain 1"/>
    <property type="match status" value="1"/>
</dbReference>
<evidence type="ECO:0000256" key="5">
    <source>
        <dbReference type="ARBA" id="ARBA00022692"/>
    </source>
</evidence>
<evidence type="ECO:0000256" key="7">
    <source>
        <dbReference type="ARBA" id="ARBA00022737"/>
    </source>
</evidence>
<dbReference type="InterPro" id="IPR006311">
    <property type="entry name" value="TAT_signal"/>
</dbReference>
<dbReference type="PROSITE" id="PS00107">
    <property type="entry name" value="PROTEIN_KINASE_ATP"/>
    <property type="match status" value="1"/>
</dbReference>
<reference evidence="20 21" key="1">
    <citation type="submission" date="2024-02" db="EMBL/GenBank/DDBJ databases">
        <title>High-quality chromosome-scale genome assembly of Pensacola bahiagrass (Paspalum notatum Flugge var. saurae).</title>
        <authorList>
            <person name="Vega J.M."/>
            <person name="Podio M."/>
            <person name="Orjuela J."/>
            <person name="Siena L.A."/>
            <person name="Pessino S.C."/>
            <person name="Combes M.C."/>
            <person name="Mariac C."/>
            <person name="Albertini E."/>
            <person name="Pupilli F."/>
            <person name="Ortiz J.P.A."/>
            <person name="Leblanc O."/>
        </authorList>
    </citation>
    <scope>NUCLEOTIDE SEQUENCE [LARGE SCALE GENOMIC DNA]</scope>
    <source>
        <strain evidence="20">R1</strain>
        <tissue evidence="20">Leaf</tissue>
    </source>
</reference>
<evidence type="ECO:0000256" key="8">
    <source>
        <dbReference type="ARBA" id="ARBA00022741"/>
    </source>
</evidence>
<dbReference type="SMART" id="SM00179">
    <property type="entry name" value="EGF_CA"/>
    <property type="match status" value="2"/>
</dbReference>
<dbReference type="SMART" id="SM00220">
    <property type="entry name" value="S_TKc"/>
    <property type="match status" value="1"/>
</dbReference>
<dbReference type="InterPro" id="IPR000742">
    <property type="entry name" value="EGF"/>
</dbReference>
<dbReference type="Pfam" id="PF07714">
    <property type="entry name" value="PK_Tyr_Ser-Thr"/>
    <property type="match status" value="1"/>
</dbReference>
<dbReference type="Gene3D" id="1.10.510.10">
    <property type="entry name" value="Transferase(Phosphotransferase) domain 1"/>
    <property type="match status" value="1"/>
</dbReference>
<evidence type="ECO:0000256" key="9">
    <source>
        <dbReference type="ARBA" id="ARBA00022777"/>
    </source>
</evidence>
<dbReference type="PROSITE" id="PS01187">
    <property type="entry name" value="EGF_CA"/>
    <property type="match status" value="2"/>
</dbReference>
<evidence type="ECO:0008006" key="22">
    <source>
        <dbReference type="Google" id="ProtNLM"/>
    </source>
</evidence>
<dbReference type="InterPro" id="IPR008271">
    <property type="entry name" value="Ser/Thr_kinase_AS"/>
</dbReference>
<dbReference type="FunFam" id="2.10.25.10:FF:000355">
    <property type="entry name" value="Wall-associated receptor kinase 3"/>
    <property type="match status" value="2"/>
</dbReference>
<name>A0AAQ3PRR3_PASNO</name>
<evidence type="ECO:0000313" key="21">
    <source>
        <dbReference type="Proteomes" id="UP001341281"/>
    </source>
</evidence>
<proteinExistence type="predicted"/>
<evidence type="ECO:0000256" key="2">
    <source>
        <dbReference type="ARBA" id="ARBA00022527"/>
    </source>
</evidence>
<keyword evidence="3 15" id="KW-0245">EGF-like domain</keyword>
<keyword evidence="21" id="KW-1185">Reference proteome</keyword>
<keyword evidence="8 16" id="KW-0547">Nucleotide-binding</keyword>
<keyword evidence="6 17" id="KW-0732">Signal</keyword>
<dbReference type="EMBL" id="CP144745">
    <property type="protein sequence ID" value="WVZ54429.1"/>
    <property type="molecule type" value="Genomic_DNA"/>
</dbReference>
<keyword evidence="14" id="KW-0325">Glycoprotein</keyword>
<evidence type="ECO:0000256" key="3">
    <source>
        <dbReference type="ARBA" id="ARBA00022536"/>
    </source>
</evidence>
<dbReference type="FunFam" id="1.10.510.10:FF:000084">
    <property type="entry name" value="Wall-associated receptor kinase 2"/>
    <property type="match status" value="1"/>
</dbReference>
<keyword evidence="2" id="KW-0723">Serine/threonine-protein kinase</keyword>
<dbReference type="GO" id="GO:0030247">
    <property type="term" value="F:polysaccharide binding"/>
    <property type="evidence" value="ECO:0007669"/>
    <property type="project" value="InterPro"/>
</dbReference>
<dbReference type="Gene3D" id="2.10.25.10">
    <property type="entry name" value="Laminin"/>
    <property type="match status" value="2"/>
</dbReference>
<keyword evidence="11" id="KW-1133">Transmembrane helix</keyword>